<feature type="domain" description="Glycosyl transferase family 1" evidence="1">
    <location>
        <begin position="201"/>
        <end position="367"/>
    </location>
</feature>
<dbReference type="PANTHER" id="PTHR12526">
    <property type="entry name" value="GLYCOSYLTRANSFERASE"/>
    <property type="match status" value="1"/>
</dbReference>
<dbReference type="EMBL" id="LN890655">
    <property type="protein sequence ID" value="CUS03393.2"/>
    <property type="molecule type" value="Genomic_DNA"/>
</dbReference>
<organism evidence="2 3">
    <name type="scientific">Candidatus Promineifilum breve</name>
    <dbReference type="NCBI Taxonomy" id="1806508"/>
    <lineage>
        <taxon>Bacteria</taxon>
        <taxon>Bacillati</taxon>
        <taxon>Chloroflexota</taxon>
        <taxon>Ardenticatenia</taxon>
        <taxon>Candidatus Promineifilales</taxon>
        <taxon>Candidatus Promineifilaceae</taxon>
        <taxon>Candidatus Promineifilum</taxon>
    </lineage>
</organism>
<protein>
    <recommendedName>
        <fullName evidence="1">Glycosyl transferase family 1 domain-containing protein</fullName>
    </recommendedName>
</protein>
<evidence type="ECO:0000313" key="2">
    <source>
        <dbReference type="EMBL" id="CUS03393.2"/>
    </source>
</evidence>
<proteinExistence type="predicted"/>
<dbReference type="GO" id="GO:0016757">
    <property type="term" value="F:glycosyltransferase activity"/>
    <property type="evidence" value="ECO:0007669"/>
    <property type="project" value="InterPro"/>
</dbReference>
<name>A0A170PFU9_9CHLR</name>
<dbReference type="CDD" id="cd03801">
    <property type="entry name" value="GT4_PimA-like"/>
    <property type="match status" value="1"/>
</dbReference>
<dbReference type="OrthoDB" id="9813214at2"/>
<dbReference type="Proteomes" id="UP000215027">
    <property type="component" value="Chromosome I"/>
</dbReference>
<evidence type="ECO:0000259" key="1">
    <source>
        <dbReference type="Pfam" id="PF00534"/>
    </source>
</evidence>
<dbReference type="SUPFAM" id="SSF53756">
    <property type="entry name" value="UDP-Glycosyltransferase/glycogen phosphorylase"/>
    <property type="match status" value="1"/>
</dbReference>
<dbReference type="RefSeq" id="WP_095042892.1">
    <property type="nucleotide sequence ID" value="NZ_LN890655.1"/>
</dbReference>
<gene>
    <name evidence="2" type="ORF">CFX0092_A1515</name>
</gene>
<sequence>MKVLYIWFYARSFPDYPKVAAILRARGHEAWVANYDEAGDIAWYRGDERVATVAGPRRAPGGLGRVPGLGALWARLAFVAFMLRLRRFFIRQQADVVHVCPNAARMVWLLPLGRPRRMRFVIDYRQIAQREGGGLLARLKAAFAHGVRSFYCRVLFDRATFLHALGAEKVLGPDWRRWADVVPLAVDDPFLQFAHPARRAGGPVTFLYLGSIARVRKLEQIMAAVERLVAQPGLAPDAFRLDFIGPDTTGGHYHALAGQMGLGDTVRLLPPIAYDRVPETVTAYDVALTIVPESPPDWQYQPTIKGVEYRALGMPVIATDLPPNRELVSHEVNGLLVSNTADSIAAALLRFIADPAFRARCRANAQAMRDGPTWDAAATQYMDIYRRLLAPDGPGEAGLAESAIDLSVDSAR</sequence>
<dbReference type="Gene3D" id="3.40.50.2000">
    <property type="entry name" value="Glycogen Phosphorylase B"/>
    <property type="match status" value="2"/>
</dbReference>
<dbReference type="AlphaFoldDB" id="A0A170PFU9"/>
<dbReference type="InterPro" id="IPR001296">
    <property type="entry name" value="Glyco_trans_1"/>
</dbReference>
<reference evidence="2" key="1">
    <citation type="submission" date="2016-01" db="EMBL/GenBank/DDBJ databases">
        <authorList>
            <person name="Mcilroy J.S."/>
            <person name="Karst M S."/>
            <person name="Albertsen M."/>
        </authorList>
    </citation>
    <scope>NUCLEOTIDE SEQUENCE</scope>
    <source>
        <strain evidence="2">Cfx-K</strain>
    </source>
</reference>
<keyword evidence="3" id="KW-1185">Reference proteome</keyword>
<dbReference type="Pfam" id="PF00534">
    <property type="entry name" value="Glycos_transf_1"/>
    <property type="match status" value="1"/>
</dbReference>
<accession>A0A170PFU9</accession>
<dbReference type="KEGG" id="pbf:CFX0092_A1515"/>
<evidence type="ECO:0000313" key="3">
    <source>
        <dbReference type="Proteomes" id="UP000215027"/>
    </source>
</evidence>